<keyword evidence="2" id="KW-1185">Reference proteome</keyword>
<accession>A0A443LL25</accession>
<keyword evidence="1" id="KW-0808">Transferase</keyword>
<sequence length="357" mass="39156">MSKKHVDLTQRRSICFVSETGRVEDPLQDPSVRYRCYHPAEALVAEGHDCTVVAAATFYENPLLKHDIYVFHRPNMARANFAPVLAGLRKLGATLIADYDDLIFGDEELALVSSAVKNGTLTEEKAIVAFKSNLAGLRQFDKVTVSTEPLAARAREFNPEAQVCCAPNVIPESILSIQRANRTPFLKRSATNIGYFAGTRSHDKDFPIVEAALHRVLCENPHFNLLVVGPVVMPRSLAALPNVNTAPVVNFLRLPSLMSMCSSVIAPLEASKFNDCKSRVKFLEAAIGGCRLIASPIPDMQAIGEERLTLATSTDDWYEALSAPLAPEARIELAKRNFAFLENTSYNDALKSLAGLK</sequence>
<evidence type="ECO:0000313" key="1">
    <source>
        <dbReference type="EMBL" id="RWR49819.1"/>
    </source>
</evidence>
<reference evidence="1 2" key="1">
    <citation type="submission" date="2019-01" db="EMBL/GenBank/DDBJ databases">
        <title>Sinorhodobacter populi sp. nov. isolated from the symptomatic bark tissue of Populus euramericana canker.</title>
        <authorList>
            <person name="Xu G."/>
        </authorList>
    </citation>
    <scope>NUCLEOTIDE SEQUENCE [LARGE SCALE GENOMIC DNA]</scope>
    <source>
        <strain evidence="1 2">CCTCC AB2012026</strain>
    </source>
</reference>
<proteinExistence type="predicted"/>
<protein>
    <submittedName>
        <fullName evidence="1">Glycosyltransferase family 1 protein</fullName>
    </submittedName>
</protein>
<dbReference type="Proteomes" id="UP000286594">
    <property type="component" value="Unassembled WGS sequence"/>
</dbReference>
<organism evidence="1 2">
    <name type="scientific">Paenirhodobacter ferrireducens</name>
    <dbReference type="NCBI Taxonomy" id="1215032"/>
    <lineage>
        <taxon>Bacteria</taxon>
        <taxon>Pseudomonadati</taxon>
        <taxon>Pseudomonadota</taxon>
        <taxon>Alphaproteobacteria</taxon>
        <taxon>Rhodobacterales</taxon>
        <taxon>Rhodobacter group</taxon>
        <taxon>Paenirhodobacter</taxon>
    </lineage>
</organism>
<comment type="caution">
    <text evidence="1">The sequence shown here is derived from an EMBL/GenBank/DDBJ whole genome shotgun (WGS) entry which is preliminary data.</text>
</comment>
<dbReference type="OrthoDB" id="9801573at2"/>
<dbReference type="SUPFAM" id="SSF53756">
    <property type="entry name" value="UDP-Glycosyltransferase/glycogen phosphorylase"/>
    <property type="match status" value="1"/>
</dbReference>
<dbReference type="AlphaFoldDB" id="A0A443LL25"/>
<dbReference type="EMBL" id="SAVB01000008">
    <property type="protein sequence ID" value="RWR49819.1"/>
    <property type="molecule type" value="Genomic_DNA"/>
</dbReference>
<dbReference type="GO" id="GO:0016740">
    <property type="term" value="F:transferase activity"/>
    <property type="evidence" value="ECO:0007669"/>
    <property type="project" value="UniProtKB-KW"/>
</dbReference>
<name>A0A443LL25_9RHOB</name>
<dbReference type="RefSeq" id="WP_128148376.1">
    <property type="nucleotide sequence ID" value="NZ_SAVB01000008.1"/>
</dbReference>
<evidence type="ECO:0000313" key="2">
    <source>
        <dbReference type="Proteomes" id="UP000286594"/>
    </source>
</evidence>
<gene>
    <name evidence="1" type="ORF">EOW65_07635</name>
</gene>
<dbReference type="Gene3D" id="3.40.50.2000">
    <property type="entry name" value="Glycogen Phosphorylase B"/>
    <property type="match status" value="1"/>
</dbReference>